<dbReference type="GO" id="GO:0005509">
    <property type="term" value="F:calcium ion binding"/>
    <property type="evidence" value="ECO:0007669"/>
    <property type="project" value="InterPro"/>
</dbReference>
<evidence type="ECO:0000313" key="5">
    <source>
        <dbReference type="Proteomes" id="UP000037530"/>
    </source>
</evidence>
<protein>
    <submittedName>
        <fullName evidence="4">Uncharacterized protein</fullName>
    </submittedName>
</protein>
<dbReference type="PRINTS" id="PR00313">
    <property type="entry name" value="CABNDNGRPT"/>
</dbReference>
<dbReference type="InterPro" id="IPR001343">
    <property type="entry name" value="Hemolysn_Ca-bd"/>
</dbReference>
<organism evidence="4 5">
    <name type="scientific">Vibrio hepatarius</name>
    <dbReference type="NCBI Taxonomy" id="171383"/>
    <lineage>
        <taxon>Bacteria</taxon>
        <taxon>Pseudomonadati</taxon>
        <taxon>Pseudomonadota</taxon>
        <taxon>Gammaproteobacteria</taxon>
        <taxon>Vibrionales</taxon>
        <taxon>Vibrionaceae</taxon>
        <taxon>Vibrio</taxon>
        <taxon>Vibrio oreintalis group</taxon>
    </lineage>
</organism>
<dbReference type="NCBIfam" id="NF033682">
    <property type="entry name" value="retention_LapA"/>
    <property type="match status" value="1"/>
</dbReference>
<comment type="caution">
    <text evidence="4">The sequence shown here is derived from an EMBL/GenBank/DDBJ whole genome shotgun (WGS) entry which is preliminary data.</text>
</comment>
<dbReference type="Proteomes" id="UP000037530">
    <property type="component" value="Unassembled WGS sequence"/>
</dbReference>
<dbReference type="Pfam" id="PF00353">
    <property type="entry name" value="HemolysinCabind"/>
    <property type="match status" value="1"/>
</dbReference>
<keyword evidence="1" id="KW-0106">Calcium</keyword>
<dbReference type="InterPro" id="IPR018511">
    <property type="entry name" value="Hemolysin-typ_Ca-bd_CS"/>
</dbReference>
<evidence type="ECO:0000259" key="3">
    <source>
        <dbReference type="Pfam" id="PF19116"/>
    </source>
</evidence>
<dbReference type="InterPro" id="IPR011049">
    <property type="entry name" value="Serralysin-like_metalloprot_C"/>
</dbReference>
<dbReference type="Gene3D" id="2.150.10.10">
    <property type="entry name" value="Serralysin-like metalloprotease, C-terminal"/>
    <property type="match status" value="1"/>
</dbReference>
<dbReference type="Pfam" id="PF17892">
    <property type="entry name" value="Cadherin_5"/>
    <property type="match status" value="1"/>
</dbReference>
<dbReference type="RefSeq" id="WP_053408264.1">
    <property type="nucleotide sequence ID" value="NZ_LHPI01000003.1"/>
</dbReference>
<dbReference type="NCBIfam" id="TIGR03660">
    <property type="entry name" value="T1SS_rpt_143"/>
    <property type="match status" value="4"/>
</dbReference>
<dbReference type="InterPro" id="IPR019959">
    <property type="entry name" value="T1SS-143_rpt-cont_dom"/>
</dbReference>
<dbReference type="Pfam" id="PF19116">
    <property type="entry name" value="DUF5801"/>
    <property type="match status" value="2"/>
</dbReference>
<dbReference type="STRING" id="171383.AKJ31_06350"/>
<dbReference type="EMBL" id="LHPI01000003">
    <property type="protein sequence ID" value="KOO08620.1"/>
    <property type="molecule type" value="Genomic_DNA"/>
</dbReference>
<dbReference type="NCBIfam" id="TIGR03661">
    <property type="entry name" value="T1SS_VCA0849"/>
    <property type="match status" value="1"/>
</dbReference>
<evidence type="ECO:0000259" key="2">
    <source>
        <dbReference type="Pfam" id="PF17892"/>
    </source>
</evidence>
<dbReference type="InterPro" id="IPR019960">
    <property type="entry name" value="T1SS_VCA0849"/>
</dbReference>
<keyword evidence="5" id="KW-1185">Reference proteome</keyword>
<feature type="domain" description="Cadherin-like" evidence="2">
    <location>
        <begin position="2853"/>
        <end position="2937"/>
    </location>
</feature>
<dbReference type="PROSITE" id="PS00330">
    <property type="entry name" value="HEMOLYSIN_CALCIUM"/>
    <property type="match status" value="1"/>
</dbReference>
<evidence type="ECO:0000256" key="1">
    <source>
        <dbReference type="ARBA" id="ARBA00022837"/>
    </source>
</evidence>
<sequence length="3394" mass="357966">MDVEISDQTAKVVEVVGDVIVVKVDGTPRRVTEGDVIQKNEIVITINQSSVLIDTSEYLVAQDQNCVGCGNEQGGWVTAPVSGELSVDPIQLANSATEAVDIAAIQEAILAGVDPTELLEATAAGGTATGSANAGFVTIEYNGAEVLASTFFETQGIPRDGFNQRDEEGRSLVFAAGGESISGSLVEGSISLGTYPQSVSSTVIISAGDLPLDATSFVPQALSLSSLLNELNSDITSNGQAVLFTYDAAENAIVGVSQGGEVLRIDIDTSNVGKNINLELTTTISQPIDHLPSVGGGQVSFSNDQISIQFEIEGKDSGGNLTQAPINARVTIGDGPDPQIDATSSVELSESLLQQGSSLSGEAVLVTNTISYSDGGDYVDHFRLESSEFNTDGSLTSGGLTVQLREEPADSGEYLGFTVDPSTGAETTIFTLNFNASVKGQYTFTLLEALDHADASGNNTLSFDLPVYAVDSDGDDSAMKPLQVTIEDDVQVMQDGSWTIVEPTLGTSDVETTATIDVMPEQSADGATITQFTFGNETRALDLEVTGEQAFSFDEGTLYITLEGDMRFEPNSDLDHSNGDIVKTIVVTSNDADNDKQTATVTLTITDGANPIIDTVPSVTLSETLLDDGSVGGTAPVSSTNTITYTEGSDELSHFRLESSEFNTDGALTSGGLTVQLREEPADSGEYLGFIVDPSTGAETTIFTLNFNASVKGQYTFTLLEALDHADASGNNTLSFDLPVYAVDSDGDDSAMKPLQVTIEDDVPTINNLASGSELSVDEKEISGGSQSSGSTSIAQGWFETTQGADEVVAYQLTNISNTESGLKSGGLDVTISKVSGNAETTTYQGVAGNQVIFTLELGDDGHYTYTQFKPLDHAQGSDSLTIPFEVVAIDGDMDASGAMSLPIEVLDDQPVVTGEATGDKRVDEDDISAIGSDQNQSTQISGNFTLLEGADGVVEYELTDADTILSGLTSGGEPLEWAAVETSGTTFVYTAQTSSGSEVFTMTFDTSDNSYTFTLLNPLDHDDANQQNELEINFTIKANDYDGDQSSVINLPITVVDDVPTLTTQSITRVEGQGYNGSKVDMFSAETDKGADDAALTQLEGTTSNGSSIVFGGNGGVYSDSVELSDGIQTINVYQQTNDGNGGQDTRQLGILRINSNGEVEFRANNYLEHDGDEINFSVKLTATDGDLDTSVAPLDITITDRVSRPIALKVTTFEDAGRDSSITYASGDEPAFENTQDNQTDLPDAPVQIALQVNLYDQDNGEAIGALTLKNANNHHGTFYYEQGGEFHKLEATSGKIVIDGSLLEQSFSLSGNNTIATINNLYFVPDRNYSTGENGIKINYQLQIDNNGIPDHNVNSNFRIEVESVADIATWDDSQSTYQYLVIEDQDNVELKLLAETQDTSNPETISYQLEIIEGEGKFELLIGNTVVTPQDGVYTISSSDIDKVEINPIDNFSGQIRLEATAVTEETVNAYNDGTSDKSTAQSEAKEIVIDVRPSADAGSFSVSRIKINEDNIADPNYIGAEPNYEPFTLDEVITMNPSFDVDGSETLYVRISNITENAELNWVGTGDDPITTITVDGVEYFEIRYDQLSNVEVNPELHSNKDFSFKVTGVVKDSATLSDGTLDVDVKVLGTKTVNVEVKGVADLPQGHVTGSQWTEFSEGGVSGIETTIKENGGAEIDFWIVSGEVFDKPSDNSESITVLLSNIPDGVVIEDGNGSVINLNFVGYETGADGKPDMSKPIYEANITDLNANSGIVIKPTHSSTENITITGTIVVTENDGHTLTFEKEIRVNVEPVIDTSLTYTNRSVGKEDSAINIDWHPKGSDYSDSDEHFTSITINGVPDGASVNINGNVEWNFDSSTGTITIAPLDGQTPEEFSQIALSNNFVQITPPADSSADFDLTTVVEIEERDHEYTSDTIVGDGGRVTATITGEVHVVVRPIVEPEDSNNRLVVSDEAGTTEYSSLVADANGQLRFTINSDNIQTDGSGNEVWDGEYVIKYNETDASSVERVEDVVIQLTNTDGSALSDAVLTQLVVTGAAYEGEGRWVIINEEAFSISAPNGLDLDGDANNNSTSNFNDISLTIYTRVLDEGEDTNEQSAKVVRETSIDLSFPEVILGNDHVAAEISIQADTVVEATEDTQLNLGQHLESVISYSATDDSADEVTIIIDKTVTIDGVDYPISISGSEVNFVNGKFVFQTGISSTGVVGALDGLLLNLPEDYSGDFRLPFTVITTDINSGDENVQTGDVIIKVNPIADVKDGADSEPEITLNVVGSLDANMNPIDQDGQAGADQVGYEDSYIQLNLGYQIVDQVTGVEGGHEVLSSITLTLEDPSIGEFYDQSGNALGSTLSLSESEIENGALDNILFKPADNYPTGNDDNTVSILVSGTVTDTATFNELGTSAEHSDNFSTSVSFDVVPVVDSVTVSGPGTDPSQAIEISGNEDESISLGNSGTVSIALSDTDGSESFVSITFTNVPDGFLFSADPTSGYVVKNNGGGTWSVKLPADAGETLDLSAISVQPPKNFSGTAEFGVTAYIEESLLGVPTRVTNLPKFVLTVTPVGDAVDSDTTDSVEGTEGSNIDIAIDASVIDNTLSATGSGTYSENAPETLRIEVSNVPKDAQIFYPDGTTLATYDAVNEVWTLDVSAQQVDKIVFNSGEHNSDSGNVLGIDGPLHISVQAVDKDAQGNEYLGAKSEFDVELKVDPVNDQPTFVNVIDLETTEDAVDGVAINQFQIADIDAIYDDPDATYTLTLQVDKGALEAGSYPDVGFALQSDGSLVISGKLADINAALANGVVVFTPDSNSNDLNSGGPVLVTATVDDGGNNGAVDPADTSTSNSNFTTFEINVTEVNDQPVAGDLDLGEIDEDGSIQITAAQLIAASSDIDGDTLSVTSITVPAEQGELIANPDGVSWTFNAKPDFNGEVTFNYVIEDNGTTNGVNDFLQDTGSATLTVNGVNDTPIIDSSSITTQVDENSAQLISGINVGDVDYVDSYADDFMTITLSVDYGTLSVSQTAPEEVTVTGNGTDSITLTGKLAALNALIDTPVSPSGVFLDASYSPVDTINLTVVAKDSGNPSGIAIETTPVSYPISVTPVANAPTLKIDPATLYVRNTTVSESGFLNGFMLAGIVAELADANETLSLVISGVPDTATLSSGTETVTFDSINNQWIVSQAAIDDLQIQGAGVGQHTISVVATSQESNGDVAESAPIELNLNVVTESNPIDLSASSDDVQLLGGSNQDLTSGSGDDRLVGGAGDNTLVGGDGDDVLIGGLGSDILTGGAGMDIFIWNEIDNGATDTITDFSISEGDKIDLRDILPELKQPTLDMDALLENIDAKVDGDNIELTIYANGAGSDEQTILIESLVPQLTIVGNGAADIVTALLDQHVLVHDS</sequence>
<feature type="domain" description="DUF5801" evidence="3">
    <location>
        <begin position="775"/>
        <end position="896"/>
    </location>
</feature>
<accession>A0A0M0I2R9</accession>
<dbReference type="SUPFAM" id="SSF51120">
    <property type="entry name" value="beta-Roll"/>
    <property type="match status" value="1"/>
</dbReference>
<reference evidence="5" key="1">
    <citation type="submission" date="2015-08" db="EMBL/GenBank/DDBJ databases">
        <title>Vibrio galatheae sp. nov., a novel member of the Vibrionaceae family isolated from the Solomon Islands.</title>
        <authorList>
            <person name="Giubergia S."/>
            <person name="Machado H."/>
            <person name="Mateiu R.V."/>
            <person name="Gram L."/>
        </authorList>
    </citation>
    <scope>NUCLEOTIDE SEQUENCE [LARGE SCALE GENOMIC DNA]</scope>
    <source>
        <strain evidence="5">DSM 19134</strain>
    </source>
</reference>
<evidence type="ECO:0000313" key="4">
    <source>
        <dbReference type="EMBL" id="KOO08620.1"/>
    </source>
</evidence>
<gene>
    <name evidence="4" type="ORF">AKJ31_06350</name>
</gene>
<feature type="domain" description="DUF5801" evidence="3">
    <location>
        <begin position="924"/>
        <end position="1048"/>
    </location>
</feature>
<name>A0A0M0I2R9_9VIBR</name>
<dbReference type="OrthoDB" id="5649378at2"/>
<proteinExistence type="predicted"/>
<dbReference type="InterPro" id="IPR041690">
    <property type="entry name" value="Cadherin_5"/>
</dbReference>
<dbReference type="PATRIC" id="fig|171383.3.peg.1315"/>
<dbReference type="InterPro" id="IPR043824">
    <property type="entry name" value="DUF5801"/>
</dbReference>
<dbReference type="InterPro" id="IPR047777">
    <property type="entry name" value="LapA-like_RM"/>
</dbReference>